<keyword evidence="2" id="KW-1185">Reference proteome</keyword>
<reference evidence="2" key="1">
    <citation type="submission" date="2021-01" db="EMBL/GenBank/DDBJ databases">
        <title>Caligus Genome Assembly.</title>
        <authorList>
            <person name="Gallardo-Escarate C."/>
        </authorList>
    </citation>
    <scope>NUCLEOTIDE SEQUENCE [LARGE SCALE GENOMIC DNA]</scope>
</reference>
<gene>
    <name evidence="1" type="ORF">FKW44_004370</name>
</gene>
<dbReference type="PANTHER" id="PTHR14374:SF0">
    <property type="entry name" value="TRAFFICKING PROTEIN PARTICLE COMPLEX SUBUNIT 11"/>
    <property type="match status" value="1"/>
</dbReference>
<dbReference type="PANTHER" id="PTHR14374">
    <property type="entry name" value="FOIE GRAS"/>
    <property type="match status" value="1"/>
</dbReference>
<protein>
    <submittedName>
        <fullName evidence="1">Uncharacterized protein</fullName>
    </submittedName>
</protein>
<dbReference type="Proteomes" id="UP000595437">
    <property type="component" value="Chromosome 3"/>
</dbReference>
<evidence type="ECO:0000313" key="2">
    <source>
        <dbReference type="Proteomes" id="UP000595437"/>
    </source>
</evidence>
<name>A0A7T8KAI7_CALRO</name>
<accession>A0A7T8KAI7</accession>
<proteinExistence type="predicted"/>
<feature type="non-terminal residue" evidence="1">
    <location>
        <position position="275"/>
    </location>
</feature>
<evidence type="ECO:0000313" key="1">
    <source>
        <dbReference type="EMBL" id="QQP52268.1"/>
    </source>
</evidence>
<sequence>MKICQKSPILVGEWFKIKLDFFNEEASKIQDCELNSILLDSQDPLIGDTTCISYDPGLTEESIKSPSDENVEAFSIVKSIGKLEPSKSLSLCVYIKASTTGIRNLGIRVKYKLGEEFTLCSGPIRILDCRMEPRFPVQPSSAQEGGDSSLKNSVLYQKGSARDCFCLTVRREDLSNQLDAQDITIGKYFMEWRREEESDSLTYSFSNLTDKIQEYALSIEASESFLISGNKAATFKIIPHDSRVFSYVLQPLKAGPKVPLPKLNLRSLRLAQGHD</sequence>
<dbReference type="EMBL" id="CP045892">
    <property type="protein sequence ID" value="QQP52268.1"/>
    <property type="molecule type" value="Genomic_DNA"/>
</dbReference>
<organism evidence="1 2">
    <name type="scientific">Caligus rogercresseyi</name>
    <name type="common">Sea louse</name>
    <dbReference type="NCBI Taxonomy" id="217165"/>
    <lineage>
        <taxon>Eukaryota</taxon>
        <taxon>Metazoa</taxon>
        <taxon>Ecdysozoa</taxon>
        <taxon>Arthropoda</taxon>
        <taxon>Crustacea</taxon>
        <taxon>Multicrustacea</taxon>
        <taxon>Hexanauplia</taxon>
        <taxon>Copepoda</taxon>
        <taxon>Siphonostomatoida</taxon>
        <taxon>Caligidae</taxon>
        <taxon>Caligus</taxon>
    </lineage>
</organism>
<dbReference type="OrthoDB" id="6278596at2759"/>
<dbReference type="AlphaFoldDB" id="A0A7T8KAI7"/>